<dbReference type="STRING" id="166486.ERS852572_01900"/>
<evidence type="ECO:0000313" key="3">
    <source>
        <dbReference type="Proteomes" id="UP000095350"/>
    </source>
</evidence>
<evidence type="ECO:0000256" key="1">
    <source>
        <dbReference type="SAM" id="Phobius"/>
    </source>
</evidence>
<dbReference type="AlphaFoldDB" id="A0A173U742"/>
<keyword evidence="1" id="KW-0472">Membrane</keyword>
<keyword evidence="1" id="KW-0812">Transmembrane</keyword>
<dbReference type="Proteomes" id="UP000095350">
    <property type="component" value="Unassembled WGS sequence"/>
</dbReference>
<feature type="transmembrane region" description="Helical" evidence="1">
    <location>
        <begin position="12"/>
        <end position="34"/>
    </location>
</feature>
<proteinExistence type="predicted"/>
<accession>A0A173U742</accession>
<sequence>MLRKNILIFIKRNTLISAFFIISIVIITSYYLTLDLPELFRGAEQWFNLLFQLSVGYIINFMFYITQVYVPNNKRDSIARRNVSMRLKQIIKNMRNSLSSLAEIYLDGHTGTDYTAEELSSLLQLRFSDKVKVLNANRTTRENMVYFSVREWLGECIRKTEDEIDKLYKYYPTDISVELMKVLEDILNSTYHSMMKTLLVVPNDVDFSQCNNNFFAEYYKLICELEKINQKEYFSE</sequence>
<dbReference type="RefSeq" id="WP_008393070.1">
    <property type="nucleotide sequence ID" value="NZ_CABIYH010000013.1"/>
</dbReference>
<dbReference type="PaxDb" id="166486-ERS852572_01900"/>
<dbReference type="EMBL" id="CYXZ01000013">
    <property type="protein sequence ID" value="CUN09945.1"/>
    <property type="molecule type" value="Genomic_DNA"/>
</dbReference>
<name>A0A173U742_9FIRM</name>
<reference evidence="2 3" key="1">
    <citation type="submission" date="2015-09" db="EMBL/GenBank/DDBJ databases">
        <authorList>
            <consortium name="Pathogen Informatics"/>
        </authorList>
    </citation>
    <scope>NUCLEOTIDE SEQUENCE [LARGE SCALE GENOMIC DNA]</scope>
    <source>
        <strain evidence="2 3">2789STDY5834960</strain>
    </source>
</reference>
<feature type="transmembrane region" description="Helical" evidence="1">
    <location>
        <begin position="46"/>
        <end position="65"/>
    </location>
</feature>
<dbReference type="OrthoDB" id="2085422at2"/>
<organism evidence="2 3">
    <name type="scientific">Roseburia intestinalis</name>
    <dbReference type="NCBI Taxonomy" id="166486"/>
    <lineage>
        <taxon>Bacteria</taxon>
        <taxon>Bacillati</taxon>
        <taxon>Bacillota</taxon>
        <taxon>Clostridia</taxon>
        <taxon>Lachnospirales</taxon>
        <taxon>Lachnospiraceae</taxon>
        <taxon>Roseburia</taxon>
    </lineage>
</organism>
<gene>
    <name evidence="2" type="ORF">ERS852572_01900</name>
</gene>
<keyword evidence="1" id="KW-1133">Transmembrane helix</keyword>
<evidence type="ECO:0000313" key="2">
    <source>
        <dbReference type="EMBL" id="CUN09945.1"/>
    </source>
</evidence>
<protein>
    <submittedName>
        <fullName evidence="2">Uncharacterized protein</fullName>
    </submittedName>
</protein>